<evidence type="ECO:0000313" key="1">
    <source>
        <dbReference type="EMBL" id="CDW40406.1"/>
    </source>
</evidence>
<protein>
    <submittedName>
        <fullName evidence="1">Putative LOC101460606 [Ceratitis capitata]</fullName>
    </submittedName>
</protein>
<organism evidence="1">
    <name type="scientific">Lepeophtheirus salmonis</name>
    <name type="common">Salmon louse</name>
    <name type="synonym">Caligus salmonis</name>
    <dbReference type="NCBI Taxonomy" id="72036"/>
    <lineage>
        <taxon>Eukaryota</taxon>
        <taxon>Metazoa</taxon>
        <taxon>Ecdysozoa</taxon>
        <taxon>Arthropoda</taxon>
        <taxon>Crustacea</taxon>
        <taxon>Multicrustacea</taxon>
        <taxon>Hexanauplia</taxon>
        <taxon>Copepoda</taxon>
        <taxon>Siphonostomatoida</taxon>
        <taxon>Caligidae</taxon>
        <taxon>Lepeophtheirus</taxon>
    </lineage>
</organism>
<reference evidence="1" key="1">
    <citation type="submission" date="2014-05" db="EMBL/GenBank/DDBJ databases">
        <authorList>
            <person name="Chronopoulou M."/>
        </authorList>
    </citation>
    <scope>NUCLEOTIDE SEQUENCE</scope>
    <source>
        <tissue evidence="1">Whole organism</tissue>
    </source>
</reference>
<name>A0A0K2URQ4_LEPSM</name>
<dbReference type="EMBL" id="HACA01023045">
    <property type="protein sequence ID" value="CDW40406.1"/>
    <property type="molecule type" value="Transcribed_RNA"/>
</dbReference>
<dbReference type="AlphaFoldDB" id="A0A0K2URQ4"/>
<sequence length="68" mass="7870">MVNALGGTNLTSIEACETLLSKFFDKNDKGFYEKGIMKLNSRWFYEKGIMKLNSRWQQVIKKNGGFFP</sequence>
<accession>A0A0K2URQ4</accession>
<proteinExistence type="predicted"/>